<organism evidence="1 2">
    <name type="scientific">Mediterraneibacter gnavus</name>
    <name type="common">Ruminococcus gnavus</name>
    <dbReference type="NCBI Taxonomy" id="33038"/>
    <lineage>
        <taxon>Bacteria</taxon>
        <taxon>Bacillati</taxon>
        <taxon>Bacillota</taxon>
        <taxon>Clostridia</taxon>
        <taxon>Lachnospirales</taxon>
        <taxon>Lachnospiraceae</taxon>
        <taxon>Mediterraneibacter</taxon>
    </lineage>
</organism>
<name>A0AAW6DG17_MEDGN</name>
<dbReference type="Proteomes" id="UP001212160">
    <property type="component" value="Unassembled WGS sequence"/>
</dbReference>
<dbReference type="AlphaFoldDB" id="A0AAW6DG17"/>
<dbReference type="EMBL" id="JAQMLA010000027">
    <property type="protein sequence ID" value="MDB8687082.1"/>
    <property type="molecule type" value="Genomic_DNA"/>
</dbReference>
<proteinExistence type="predicted"/>
<dbReference type="RefSeq" id="WP_272107905.1">
    <property type="nucleotide sequence ID" value="NZ_JAQMLA010000027.1"/>
</dbReference>
<sequence length="113" mass="13144">MNVNILVDFKENGRDKNEPHIVCGVRDEITAGKVVKKKLESRGCKVQCLTVIEGIWTLEQLHDMANYGDYLDKVNHKIIYLSDEMIEYFRSIHNNPDAANKIRAELSERIRER</sequence>
<comment type="caution">
    <text evidence="1">The sequence shown here is derived from an EMBL/GenBank/DDBJ whole genome shotgun (WGS) entry which is preliminary data.</text>
</comment>
<evidence type="ECO:0000313" key="1">
    <source>
        <dbReference type="EMBL" id="MDB8687082.1"/>
    </source>
</evidence>
<accession>A0AAW6DG17</accession>
<evidence type="ECO:0000313" key="2">
    <source>
        <dbReference type="Proteomes" id="UP001212160"/>
    </source>
</evidence>
<gene>
    <name evidence="1" type="ORF">PNW85_10390</name>
</gene>
<reference evidence="1" key="1">
    <citation type="submission" date="2023-01" db="EMBL/GenBank/DDBJ databases">
        <title>Human gut microbiome strain richness.</title>
        <authorList>
            <person name="Chen-Liaw A."/>
        </authorList>
    </citation>
    <scope>NUCLEOTIDE SEQUENCE</scope>
    <source>
        <strain evidence="1">RTP21484st1_H11_RTP21484_190118</strain>
    </source>
</reference>
<protein>
    <submittedName>
        <fullName evidence="1">Uncharacterized protein</fullName>
    </submittedName>
</protein>